<evidence type="ECO:0000256" key="1">
    <source>
        <dbReference type="SAM" id="MobiDB-lite"/>
    </source>
</evidence>
<feature type="region of interest" description="Disordered" evidence="1">
    <location>
        <begin position="18"/>
        <end position="82"/>
    </location>
</feature>
<dbReference type="RefSeq" id="WP_379878853.1">
    <property type="nucleotide sequence ID" value="NZ_JBHPON010000001.1"/>
</dbReference>
<evidence type="ECO:0000256" key="2">
    <source>
        <dbReference type="SAM" id="SignalP"/>
    </source>
</evidence>
<accession>A0ABW1KWF6</accession>
<feature type="chain" id="PRO_5046792801" description="Porin" evidence="2">
    <location>
        <begin position="20"/>
        <end position="486"/>
    </location>
</feature>
<name>A0ABW1KWF6_9PROT</name>
<keyword evidence="2" id="KW-0732">Signal</keyword>
<reference evidence="3 4" key="1">
    <citation type="submission" date="2024-09" db="EMBL/GenBank/DDBJ databases">
        <authorList>
            <person name="Zhang Z.-H."/>
        </authorList>
    </citation>
    <scope>NUCLEOTIDE SEQUENCE [LARGE SCALE GENOMIC DNA]</scope>
    <source>
        <strain evidence="3 4">HHTR114</strain>
    </source>
</reference>
<gene>
    <name evidence="3" type="ORF">ACFMB1_08960</name>
</gene>
<keyword evidence="4" id="KW-1185">Reference proteome</keyword>
<evidence type="ECO:0008006" key="5">
    <source>
        <dbReference type="Google" id="ProtNLM"/>
    </source>
</evidence>
<proteinExistence type="predicted"/>
<organism evidence="3 4">
    <name type="scientific">Hyphococcus aureus</name>
    <dbReference type="NCBI Taxonomy" id="2666033"/>
    <lineage>
        <taxon>Bacteria</taxon>
        <taxon>Pseudomonadati</taxon>
        <taxon>Pseudomonadota</taxon>
        <taxon>Alphaproteobacteria</taxon>
        <taxon>Parvularculales</taxon>
        <taxon>Parvularculaceae</taxon>
        <taxon>Hyphococcus</taxon>
    </lineage>
</organism>
<feature type="signal peptide" evidence="2">
    <location>
        <begin position="1"/>
        <end position="19"/>
    </location>
</feature>
<dbReference type="Proteomes" id="UP001596116">
    <property type="component" value="Unassembled WGS sequence"/>
</dbReference>
<comment type="caution">
    <text evidence="3">The sequence shown here is derived from an EMBL/GenBank/DDBJ whole genome shotgun (WGS) entry which is preliminary data.</text>
</comment>
<dbReference type="EMBL" id="JBHPON010000001">
    <property type="protein sequence ID" value="MFC6035670.1"/>
    <property type="molecule type" value="Genomic_DNA"/>
</dbReference>
<protein>
    <recommendedName>
        <fullName evidence="5">Porin</fullName>
    </recommendedName>
</protein>
<evidence type="ECO:0000313" key="3">
    <source>
        <dbReference type="EMBL" id="MFC6035670.1"/>
    </source>
</evidence>
<evidence type="ECO:0000313" key="4">
    <source>
        <dbReference type="Proteomes" id="UP001596116"/>
    </source>
</evidence>
<sequence>MKLKAILTAAMLGATPAIAQDAPPLPTGLSSGDAQEETKQKETSPTAPALPSGLGEETGPALPPGLAADETKTAETSFSGSDKPFTAPFGLTGFVEARAGVRVVSDPTQKALSIGEVRAQLGRDIETRNATFRFVGDFFYDQVEDVSDVNLETGRGFFDLREANVLVRPLDFLDIKAGRQILTWGVGDLVFINDLFPKDFRSFFIGRDDEYLKAPSDAIRVSAFSNIANIEVVYTPRFDADRFITGDRISYYNPTLGRIAGRDAIIAPEARDSWFSEDEFAARAYRNIAGFETALYGYAGYWKTPEGQTLSGEPFHPRLAVIGGSLRGPVRGGILTAEAGHYFSRDDLSGADPFIRNSETRFLVGYEREIASELTASVQYVGEILSDYAALSNSLPLGAATPDRMRHVVTLRLTKLMLNQNLTLSGFNFWSPNEKDGYFRFRASYKLNDAWLTEAGGNIFYGSQEDTFFGQLQDNTNLFVGVRRNF</sequence>